<evidence type="ECO:0000256" key="1">
    <source>
        <dbReference type="SAM" id="Phobius"/>
    </source>
</evidence>
<keyword evidence="1" id="KW-0812">Transmembrane</keyword>
<feature type="transmembrane region" description="Helical" evidence="1">
    <location>
        <begin position="101"/>
        <end position="124"/>
    </location>
</feature>
<dbReference type="Gene3D" id="1.10.1760.20">
    <property type="match status" value="1"/>
</dbReference>
<dbReference type="InterPro" id="IPR014535">
    <property type="entry name" value="Hpre_diP_synt_I"/>
</dbReference>
<name>A0A485M9Q0_9ZZZZ</name>
<gene>
    <name evidence="2" type="ORF">SCFA_60013</name>
</gene>
<accession>A0A485M9Q0</accession>
<dbReference type="InterPro" id="IPR010898">
    <property type="entry name" value="Hpre_diP_synth_I"/>
</dbReference>
<dbReference type="AlphaFoldDB" id="A0A485M9Q0"/>
<protein>
    <submittedName>
        <fullName evidence="2">Heptaprenyl diphosphate synthase component I</fullName>
    </submittedName>
</protein>
<feature type="transmembrane region" description="Helical" evidence="1">
    <location>
        <begin position="77"/>
        <end position="95"/>
    </location>
</feature>
<feature type="transmembrane region" description="Helical" evidence="1">
    <location>
        <begin position="41"/>
        <end position="65"/>
    </location>
</feature>
<feature type="transmembrane region" description="Helical" evidence="1">
    <location>
        <begin position="136"/>
        <end position="159"/>
    </location>
</feature>
<dbReference type="PIRSF" id="PIRSF027391">
    <property type="entry name" value="Hpre_diP_synt_I"/>
    <property type="match status" value="1"/>
</dbReference>
<keyword evidence="1" id="KW-0472">Membrane</keyword>
<sequence>MNRNTRIATLALFVAMAVALHWMESFIPRPAPFLRFGLANILTLCALYTFGGSWAIVVVIGRVVIGSALTGSIFSPMFAFSLGGGLAAAFTMWAMPKSLFSPIGVSVAGAAAHMSAQLAIALFLVAHVSLAHIIPVFLLVSVVTGVINGYCAMLIIHVMEMHQRHLLSS</sequence>
<proteinExistence type="predicted"/>
<dbReference type="EMBL" id="CAADRM010000125">
    <property type="protein sequence ID" value="VFU16989.1"/>
    <property type="molecule type" value="Genomic_DNA"/>
</dbReference>
<keyword evidence="1" id="KW-1133">Transmembrane helix</keyword>
<evidence type="ECO:0000313" key="2">
    <source>
        <dbReference type="EMBL" id="VFU16989.1"/>
    </source>
</evidence>
<dbReference type="Pfam" id="PF07456">
    <property type="entry name" value="Hpre_diP_synt_I"/>
    <property type="match status" value="1"/>
</dbReference>
<reference evidence="2" key="1">
    <citation type="submission" date="2019-03" db="EMBL/GenBank/DDBJ databases">
        <authorList>
            <person name="Hao L."/>
        </authorList>
    </citation>
    <scope>NUCLEOTIDE SEQUENCE</scope>
</reference>
<organism evidence="2">
    <name type="scientific">anaerobic digester metagenome</name>
    <dbReference type="NCBI Taxonomy" id="1263854"/>
    <lineage>
        <taxon>unclassified sequences</taxon>
        <taxon>metagenomes</taxon>
        <taxon>ecological metagenomes</taxon>
    </lineage>
</organism>